<dbReference type="Gene3D" id="3.80.10.10">
    <property type="entry name" value="Ribonuclease Inhibitor"/>
    <property type="match status" value="1"/>
</dbReference>
<gene>
    <name evidence="1" type="ORF">BDA99DRAFT_275113</name>
</gene>
<dbReference type="InterPro" id="IPR032675">
    <property type="entry name" value="LRR_dom_sf"/>
</dbReference>
<organism evidence="1 2">
    <name type="scientific">Phascolomyces articulosus</name>
    <dbReference type="NCBI Taxonomy" id="60185"/>
    <lineage>
        <taxon>Eukaryota</taxon>
        <taxon>Fungi</taxon>
        <taxon>Fungi incertae sedis</taxon>
        <taxon>Mucoromycota</taxon>
        <taxon>Mucoromycotina</taxon>
        <taxon>Mucoromycetes</taxon>
        <taxon>Mucorales</taxon>
        <taxon>Lichtheimiaceae</taxon>
        <taxon>Phascolomyces</taxon>
    </lineage>
</organism>
<evidence type="ECO:0000313" key="2">
    <source>
        <dbReference type="Proteomes" id="UP001209540"/>
    </source>
</evidence>
<protein>
    <recommendedName>
        <fullName evidence="3">F-box protein</fullName>
    </recommendedName>
</protein>
<dbReference type="AlphaFoldDB" id="A0AAD5K796"/>
<sequence length="275" mass="31638">MESECYYHNTCHGLESLSIDEDSLHNAAFPLLHKQLATLQLLRIYNYERGGVGVSIQANKIEALSTFLFPNLTILYLDRISSMLSQKLDSLIKQTPNLEKLFLNTVYNVPNGIFQCLLLLPRFSTLSMTEVEFDAHDLYQCLKGFSQRQVESSSGYLTHLSLSMCLINNAIMNVATKIQTLTNLDVSMFDIDGTPTDKAVMNFVEHITQLPKLNTLGISCWRIKMDHIQILSRCTSLRKISLWLMEDVNESQVRQAFSSDVQVEFYNWKNRWLFY</sequence>
<reference evidence="1" key="1">
    <citation type="journal article" date="2022" name="IScience">
        <title>Evolution of zygomycete secretomes and the origins of terrestrial fungal ecologies.</title>
        <authorList>
            <person name="Chang Y."/>
            <person name="Wang Y."/>
            <person name="Mondo S."/>
            <person name="Ahrendt S."/>
            <person name="Andreopoulos W."/>
            <person name="Barry K."/>
            <person name="Beard J."/>
            <person name="Benny G.L."/>
            <person name="Blankenship S."/>
            <person name="Bonito G."/>
            <person name="Cuomo C."/>
            <person name="Desiro A."/>
            <person name="Gervers K.A."/>
            <person name="Hundley H."/>
            <person name="Kuo A."/>
            <person name="LaButti K."/>
            <person name="Lang B.F."/>
            <person name="Lipzen A."/>
            <person name="O'Donnell K."/>
            <person name="Pangilinan J."/>
            <person name="Reynolds N."/>
            <person name="Sandor L."/>
            <person name="Smith M.E."/>
            <person name="Tsang A."/>
            <person name="Grigoriev I.V."/>
            <person name="Stajich J.E."/>
            <person name="Spatafora J.W."/>
        </authorList>
    </citation>
    <scope>NUCLEOTIDE SEQUENCE</scope>
    <source>
        <strain evidence="1">RSA 2281</strain>
    </source>
</reference>
<accession>A0AAD5K796</accession>
<evidence type="ECO:0008006" key="3">
    <source>
        <dbReference type="Google" id="ProtNLM"/>
    </source>
</evidence>
<reference evidence="1" key="2">
    <citation type="submission" date="2023-02" db="EMBL/GenBank/DDBJ databases">
        <authorList>
            <consortium name="DOE Joint Genome Institute"/>
            <person name="Mondo S.J."/>
            <person name="Chang Y."/>
            <person name="Wang Y."/>
            <person name="Ahrendt S."/>
            <person name="Andreopoulos W."/>
            <person name="Barry K."/>
            <person name="Beard J."/>
            <person name="Benny G.L."/>
            <person name="Blankenship S."/>
            <person name="Bonito G."/>
            <person name="Cuomo C."/>
            <person name="Desiro A."/>
            <person name="Gervers K.A."/>
            <person name="Hundley H."/>
            <person name="Kuo A."/>
            <person name="LaButti K."/>
            <person name="Lang B.F."/>
            <person name="Lipzen A."/>
            <person name="O'Donnell K."/>
            <person name="Pangilinan J."/>
            <person name="Reynolds N."/>
            <person name="Sandor L."/>
            <person name="Smith M.W."/>
            <person name="Tsang A."/>
            <person name="Grigoriev I.V."/>
            <person name="Stajich J.E."/>
            <person name="Spatafora J.W."/>
        </authorList>
    </citation>
    <scope>NUCLEOTIDE SEQUENCE</scope>
    <source>
        <strain evidence="1">RSA 2281</strain>
    </source>
</reference>
<dbReference type="EMBL" id="JAIXMP010000005">
    <property type="protein sequence ID" value="KAI9272754.1"/>
    <property type="molecule type" value="Genomic_DNA"/>
</dbReference>
<comment type="caution">
    <text evidence="1">The sequence shown here is derived from an EMBL/GenBank/DDBJ whole genome shotgun (WGS) entry which is preliminary data.</text>
</comment>
<name>A0AAD5K796_9FUNG</name>
<dbReference type="Proteomes" id="UP001209540">
    <property type="component" value="Unassembled WGS sequence"/>
</dbReference>
<dbReference type="SUPFAM" id="SSF52047">
    <property type="entry name" value="RNI-like"/>
    <property type="match status" value="1"/>
</dbReference>
<evidence type="ECO:0000313" key="1">
    <source>
        <dbReference type="EMBL" id="KAI9272754.1"/>
    </source>
</evidence>
<proteinExistence type="predicted"/>
<keyword evidence="2" id="KW-1185">Reference proteome</keyword>